<dbReference type="AlphaFoldDB" id="D1C2V3"/>
<dbReference type="GO" id="GO:0006065">
    <property type="term" value="P:UDP-glucuronate biosynthetic process"/>
    <property type="evidence" value="ECO:0007669"/>
    <property type="project" value="UniProtKB-UniPathway"/>
</dbReference>
<dbReference type="KEGG" id="sti:Sthe_1134"/>
<comment type="pathway">
    <text evidence="1">Nucleotide-sugar biosynthesis; UDP-alpha-D-glucuronate biosynthesis; UDP-alpha-D-glucuronate from UDP-alpha-D-glucose: step 1/1.</text>
</comment>
<feature type="binding site" evidence="10">
    <location>
        <position position="35"/>
    </location>
    <ligand>
        <name>NAD(+)</name>
        <dbReference type="ChEBI" id="CHEBI:57540"/>
    </ligand>
</feature>
<dbReference type="PIRSF" id="PIRSF000124">
    <property type="entry name" value="UDPglc_GDPman_dh"/>
    <property type="match status" value="1"/>
</dbReference>
<evidence type="ECO:0000256" key="6">
    <source>
        <dbReference type="ARBA" id="ARBA00047473"/>
    </source>
</evidence>
<dbReference type="Gene3D" id="3.40.50.720">
    <property type="entry name" value="NAD(P)-binding Rossmann-like Domain"/>
    <property type="match status" value="2"/>
</dbReference>
<proteinExistence type="inferred from homology"/>
<dbReference type="GO" id="GO:0051287">
    <property type="term" value="F:NAD binding"/>
    <property type="evidence" value="ECO:0007669"/>
    <property type="project" value="InterPro"/>
</dbReference>
<evidence type="ECO:0000256" key="1">
    <source>
        <dbReference type="ARBA" id="ARBA00004701"/>
    </source>
</evidence>
<evidence type="ECO:0000256" key="9">
    <source>
        <dbReference type="PIRSR" id="PIRSR500134-2"/>
    </source>
</evidence>
<dbReference type="InterPro" id="IPR036220">
    <property type="entry name" value="UDP-Glc/GDP-Man_DH_C_sf"/>
</dbReference>
<dbReference type="SUPFAM" id="SSF52413">
    <property type="entry name" value="UDP-glucose/GDP-mannose dehydrogenase C-terminal domain"/>
    <property type="match status" value="1"/>
</dbReference>
<feature type="binding site" evidence="10">
    <location>
        <position position="161"/>
    </location>
    <ligand>
        <name>NAD(+)</name>
        <dbReference type="ChEBI" id="CHEBI:57540"/>
    </ligand>
</feature>
<dbReference type="GO" id="GO:0003979">
    <property type="term" value="F:UDP-glucose 6-dehydrogenase activity"/>
    <property type="evidence" value="ECO:0007669"/>
    <property type="project" value="UniProtKB-EC"/>
</dbReference>
<feature type="binding site" evidence="10">
    <location>
        <position position="271"/>
    </location>
    <ligand>
        <name>NAD(+)</name>
        <dbReference type="ChEBI" id="CHEBI:57540"/>
    </ligand>
</feature>
<feature type="binding site" evidence="9">
    <location>
        <position position="210"/>
    </location>
    <ligand>
        <name>substrate</name>
    </ligand>
</feature>
<dbReference type="InterPro" id="IPR008927">
    <property type="entry name" value="6-PGluconate_DH-like_C_sf"/>
</dbReference>
<evidence type="ECO:0000313" key="12">
    <source>
        <dbReference type="EMBL" id="ACZ38570.1"/>
    </source>
</evidence>
<dbReference type="Pfam" id="PF00984">
    <property type="entry name" value="UDPG_MGDP_dh"/>
    <property type="match status" value="1"/>
</dbReference>
<evidence type="ECO:0000256" key="3">
    <source>
        <dbReference type="ARBA" id="ARBA00012954"/>
    </source>
</evidence>
<protein>
    <recommendedName>
        <fullName evidence="3 7">UDP-glucose 6-dehydrogenase</fullName>
        <ecNumber evidence="3 7">1.1.1.22</ecNumber>
    </recommendedName>
</protein>
<dbReference type="Proteomes" id="UP000002027">
    <property type="component" value="Chromosome 1"/>
</dbReference>
<dbReference type="InterPro" id="IPR014027">
    <property type="entry name" value="UDP-Glc/GDP-Man_DH_C"/>
</dbReference>
<keyword evidence="4 7" id="KW-0560">Oxidoreductase</keyword>
<dbReference type="SMART" id="SM00984">
    <property type="entry name" value="UDPG_MGDP_dh_C"/>
    <property type="match status" value="1"/>
</dbReference>
<evidence type="ECO:0000256" key="10">
    <source>
        <dbReference type="PIRSR" id="PIRSR500134-3"/>
    </source>
</evidence>
<feature type="binding site" evidence="10">
    <location>
        <position position="331"/>
    </location>
    <ligand>
        <name>NAD(+)</name>
        <dbReference type="ChEBI" id="CHEBI:57540"/>
    </ligand>
</feature>
<evidence type="ECO:0000256" key="4">
    <source>
        <dbReference type="ARBA" id="ARBA00023002"/>
    </source>
</evidence>
<comment type="catalytic activity">
    <reaction evidence="6 7">
        <text>UDP-alpha-D-glucose + 2 NAD(+) + H2O = UDP-alpha-D-glucuronate + 2 NADH + 3 H(+)</text>
        <dbReference type="Rhea" id="RHEA:23596"/>
        <dbReference type="ChEBI" id="CHEBI:15377"/>
        <dbReference type="ChEBI" id="CHEBI:15378"/>
        <dbReference type="ChEBI" id="CHEBI:57540"/>
        <dbReference type="ChEBI" id="CHEBI:57945"/>
        <dbReference type="ChEBI" id="CHEBI:58052"/>
        <dbReference type="ChEBI" id="CHEBI:58885"/>
        <dbReference type="EC" id="1.1.1.22"/>
    </reaction>
</comment>
<dbReference type="InParanoid" id="D1C2V3"/>
<feature type="active site" description="Nucleophile" evidence="8">
    <location>
        <position position="268"/>
    </location>
</feature>
<dbReference type="PROSITE" id="PS51257">
    <property type="entry name" value="PROKAR_LIPOPROTEIN"/>
    <property type="match status" value="1"/>
</dbReference>
<dbReference type="Pfam" id="PF03721">
    <property type="entry name" value="UDPG_MGDP_dh_N"/>
    <property type="match status" value="1"/>
</dbReference>
<feature type="binding site" evidence="9">
    <location>
        <begin position="158"/>
        <end position="161"/>
    </location>
    <ligand>
        <name>substrate</name>
    </ligand>
</feature>
<dbReference type="SUPFAM" id="SSF48179">
    <property type="entry name" value="6-phosphogluconate dehydrogenase C-terminal domain-like"/>
    <property type="match status" value="1"/>
</dbReference>
<dbReference type="SUPFAM" id="SSF51735">
    <property type="entry name" value="NAD(P)-binding Rossmann-fold domains"/>
    <property type="match status" value="1"/>
</dbReference>
<dbReference type="InterPro" id="IPR001732">
    <property type="entry name" value="UDP-Glc/GDP-Man_DH_N"/>
</dbReference>
<evidence type="ECO:0000256" key="7">
    <source>
        <dbReference type="PIRNR" id="PIRNR000124"/>
    </source>
</evidence>
<dbReference type="InterPro" id="IPR036291">
    <property type="entry name" value="NAD(P)-bd_dom_sf"/>
</dbReference>
<dbReference type="InterPro" id="IPR014026">
    <property type="entry name" value="UDP-Glc/GDP-Man_DH_dimer"/>
</dbReference>
<dbReference type="GO" id="GO:0000271">
    <property type="term" value="P:polysaccharide biosynthetic process"/>
    <property type="evidence" value="ECO:0007669"/>
    <property type="project" value="InterPro"/>
</dbReference>
<accession>D1C2V3</accession>
<feature type="binding site" evidence="10">
    <location>
        <position position="124"/>
    </location>
    <ligand>
        <name>NAD(+)</name>
        <dbReference type="ChEBI" id="CHEBI:57540"/>
    </ligand>
</feature>
<evidence type="ECO:0000313" key="13">
    <source>
        <dbReference type="Proteomes" id="UP000002027"/>
    </source>
</evidence>
<reference evidence="13" key="1">
    <citation type="submission" date="2009-11" db="EMBL/GenBank/DDBJ databases">
        <title>The complete chromosome 1 of Sphaerobacter thermophilus DSM 20745.</title>
        <authorList>
            <person name="Lucas S."/>
            <person name="Copeland A."/>
            <person name="Lapidus A."/>
            <person name="Glavina del Rio T."/>
            <person name="Dalin E."/>
            <person name="Tice H."/>
            <person name="Bruce D."/>
            <person name="Goodwin L."/>
            <person name="Pitluck S."/>
            <person name="Kyrpides N."/>
            <person name="Mavromatis K."/>
            <person name="Ivanova N."/>
            <person name="Mikhailova N."/>
            <person name="LaButti K.M."/>
            <person name="Clum A."/>
            <person name="Sun H.I."/>
            <person name="Brettin T."/>
            <person name="Detter J.C."/>
            <person name="Han C."/>
            <person name="Larimer F."/>
            <person name="Land M."/>
            <person name="Hauser L."/>
            <person name="Markowitz V."/>
            <person name="Cheng J.F."/>
            <person name="Hugenholtz P."/>
            <person name="Woyke T."/>
            <person name="Wu D."/>
            <person name="Steenblock K."/>
            <person name="Schneider S."/>
            <person name="Pukall R."/>
            <person name="Goeker M."/>
            <person name="Klenk H.P."/>
            <person name="Eisen J.A."/>
        </authorList>
    </citation>
    <scope>NUCLEOTIDE SEQUENCE [LARGE SCALE GENOMIC DNA]</scope>
    <source>
        <strain evidence="13">ATCC 49802 / DSM 20745 / S 6022</strain>
    </source>
</reference>
<evidence type="ECO:0000256" key="8">
    <source>
        <dbReference type="PIRSR" id="PIRSR500134-1"/>
    </source>
</evidence>
<dbReference type="STRING" id="479434.Sthe_1134"/>
<dbReference type="NCBIfam" id="TIGR03026">
    <property type="entry name" value="NDP-sugDHase"/>
    <property type="match status" value="1"/>
</dbReference>
<gene>
    <name evidence="12" type="ordered locus">Sthe_1134</name>
</gene>
<evidence type="ECO:0000256" key="2">
    <source>
        <dbReference type="ARBA" id="ARBA00006601"/>
    </source>
</evidence>
<feature type="binding site" evidence="10">
    <location>
        <position position="86"/>
    </location>
    <ligand>
        <name>NAD(+)</name>
        <dbReference type="ChEBI" id="CHEBI:57540"/>
    </ligand>
</feature>
<sequence length="438" mass="47247">MKISVFGLGYVGCVSAACLANDGHQVVGVDVNPQKVETVGAGRSPIVEPGLDELVAEGVRAGRLVTTTSARDAVAASDVSLICVGTPSNGNGSLNLKYVENVCREIGDALRDKHGYHVVVMRSTVLPGTCALRLIPLIEEYSGRDVGDGFGVAMNPEFLREGSAIKDYYHPSQIVIGEVDERSGDITEALYAGIDAQRVRTTIETAEMVKYASNAFHATKVAFANEIGRVCKAHGVDGREVMDILCQDRQLNISPAYLKPGFAFGGSCLPKDLRALLYRAKEHDIDLPLLRGALQSNQEQIQKGIEMVERTGRKRVGVVGLTFKAGTDDVRESPVVPFVETLSGRGYLVRVYDEIVDLTRLVGANRSYLEQELPHIASMLRPSLEEMVEEVDVVVVASTGPAAQRTPALLRDDQILIDLAGGVRGAQLAVSRYEGIAW</sequence>
<name>D1C2V3_SPHTD</name>
<dbReference type="Gene3D" id="1.20.5.170">
    <property type="match status" value="1"/>
</dbReference>
<dbReference type="InterPro" id="IPR017476">
    <property type="entry name" value="UDP-Glc/GDP-Man"/>
</dbReference>
<feature type="binding site" evidence="9">
    <location>
        <position position="265"/>
    </location>
    <ligand>
        <name>substrate</name>
    </ligand>
</feature>
<dbReference type="UniPathway" id="UPA00038">
    <property type="reaction ID" value="UER00491"/>
</dbReference>
<feature type="binding site" evidence="9">
    <location>
        <begin position="257"/>
        <end position="261"/>
    </location>
    <ligand>
        <name>substrate</name>
    </ligand>
</feature>
<evidence type="ECO:0000256" key="5">
    <source>
        <dbReference type="ARBA" id="ARBA00023027"/>
    </source>
</evidence>
<dbReference type="PIRSF" id="PIRSF500134">
    <property type="entry name" value="UDPglc_DH_bac"/>
    <property type="match status" value="1"/>
</dbReference>
<comment type="similarity">
    <text evidence="2 7">Belongs to the UDP-glucose/GDP-mannose dehydrogenase family.</text>
</comment>
<keyword evidence="13" id="KW-1185">Reference proteome</keyword>
<dbReference type="EC" id="1.1.1.22" evidence="3 7"/>
<reference evidence="12 13" key="2">
    <citation type="journal article" date="2010" name="Stand. Genomic Sci.">
        <title>Complete genome sequence of Desulfohalobium retbaense type strain (HR(100)).</title>
        <authorList>
            <person name="Spring S."/>
            <person name="Nolan M."/>
            <person name="Lapidus A."/>
            <person name="Glavina Del Rio T."/>
            <person name="Copeland A."/>
            <person name="Tice H."/>
            <person name="Cheng J.F."/>
            <person name="Lucas S."/>
            <person name="Land M."/>
            <person name="Chen F."/>
            <person name="Bruce D."/>
            <person name="Goodwin L."/>
            <person name="Pitluck S."/>
            <person name="Ivanova N."/>
            <person name="Mavromatis K."/>
            <person name="Mikhailova N."/>
            <person name="Pati A."/>
            <person name="Chen A."/>
            <person name="Palaniappan K."/>
            <person name="Hauser L."/>
            <person name="Chang Y.J."/>
            <person name="Jeffries C.D."/>
            <person name="Munk C."/>
            <person name="Kiss H."/>
            <person name="Chain P."/>
            <person name="Han C."/>
            <person name="Brettin T."/>
            <person name="Detter J.C."/>
            <person name="Schuler E."/>
            <person name="Goker M."/>
            <person name="Rohde M."/>
            <person name="Bristow J."/>
            <person name="Eisen J.A."/>
            <person name="Markowitz V."/>
            <person name="Hugenholtz P."/>
            <person name="Kyrpides N.C."/>
            <person name="Klenk H.P."/>
        </authorList>
    </citation>
    <scope>NUCLEOTIDE SEQUENCE [LARGE SCALE GENOMIC DNA]</scope>
    <source>
        <strain evidence="13">ATCC 49802 / DSM 20745 / S 6022</strain>
    </source>
</reference>
<feature type="binding site" evidence="10">
    <location>
        <position position="30"/>
    </location>
    <ligand>
        <name>NAD(+)</name>
        <dbReference type="ChEBI" id="CHEBI:57540"/>
    </ligand>
</feature>
<dbReference type="PANTHER" id="PTHR43750">
    <property type="entry name" value="UDP-GLUCOSE 6-DEHYDROGENASE TUAD"/>
    <property type="match status" value="1"/>
</dbReference>
<dbReference type="EMBL" id="CP001823">
    <property type="protein sequence ID" value="ACZ38570.1"/>
    <property type="molecule type" value="Genomic_DNA"/>
</dbReference>
<dbReference type="PANTHER" id="PTHR43750:SF1">
    <property type="entry name" value="GDP-MANNOSE 6-DEHYDROGENASE"/>
    <property type="match status" value="1"/>
</dbReference>
<dbReference type="Pfam" id="PF03720">
    <property type="entry name" value="UDPG_MGDP_dh_C"/>
    <property type="match status" value="1"/>
</dbReference>
<dbReference type="OrthoDB" id="9803238at2"/>
<dbReference type="HOGENOM" id="CLU_023810_1_1_0"/>
<dbReference type="RefSeq" id="WP_012871617.1">
    <property type="nucleotide sequence ID" value="NC_013523.1"/>
</dbReference>
<feature type="binding site" evidence="9">
    <location>
        <position position="324"/>
    </location>
    <ligand>
        <name>substrate</name>
    </ligand>
</feature>
<organism evidence="12 13">
    <name type="scientific">Sphaerobacter thermophilus (strain ATCC 49802 / DSM 20745 / KCCM 41009 / NCIMB 13125 / S 6022)</name>
    <dbReference type="NCBI Taxonomy" id="479434"/>
    <lineage>
        <taxon>Bacteria</taxon>
        <taxon>Pseudomonadati</taxon>
        <taxon>Thermomicrobiota</taxon>
        <taxon>Thermomicrobia</taxon>
        <taxon>Sphaerobacterales</taxon>
        <taxon>Sphaerobacterineae</taxon>
        <taxon>Sphaerobacteraceae</taxon>
        <taxon>Sphaerobacter</taxon>
    </lineage>
</organism>
<keyword evidence="5 7" id="KW-0520">NAD</keyword>
<evidence type="ECO:0000259" key="11">
    <source>
        <dbReference type="SMART" id="SM00984"/>
    </source>
</evidence>
<feature type="domain" description="UDP-glucose/GDP-mannose dehydrogenase C-terminal" evidence="11">
    <location>
        <begin position="317"/>
        <end position="425"/>
    </location>
</feature>
<dbReference type="InterPro" id="IPR028357">
    <property type="entry name" value="UDPglc_DH_bac"/>
</dbReference>
<dbReference type="eggNOG" id="COG1004">
    <property type="taxonomic scope" value="Bacteria"/>
</dbReference>